<dbReference type="GO" id="GO:0005783">
    <property type="term" value="C:endoplasmic reticulum"/>
    <property type="evidence" value="ECO:0007669"/>
    <property type="project" value="UniProtKB-ARBA"/>
</dbReference>
<dbReference type="AlphaFoldDB" id="A0ABD3JKI7"/>
<comment type="subcellular location">
    <subcellularLocation>
        <location evidence="2">Endomembrane system</location>
        <topology evidence="2">Multi-pass membrane protein</topology>
    </subcellularLocation>
    <subcellularLocation>
        <location evidence="7">Membrane</location>
        <topology evidence="7">Multi-pass membrane protein</topology>
    </subcellularLocation>
</comment>
<dbReference type="PANTHER" id="PTHR19317">
    <property type="entry name" value="PRENYLATED RAB ACCEPTOR 1-RELATED"/>
    <property type="match status" value="1"/>
</dbReference>
<dbReference type="Proteomes" id="UP001634007">
    <property type="component" value="Unassembled WGS sequence"/>
</dbReference>
<feature type="region of interest" description="Disordered" evidence="8">
    <location>
        <begin position="1"/>
        <end position="26"/>
    </location>
</feature>
<dbReference type="EMBL" id="JBJKBG010000008">
    <property type="protein sequence ID" value="KAL3728075.1"/>
    <property type="molecule type" value="Genomic_DNA"/>
</dbReference>
<feature type="transmembrane region" description="Helical" evidence="7">
    <location>
        <begin position="136"/>
        <end position="169"/>
    </location>
</feature>
<keyword evidence="6 7" id="KW-0472">Membrane</keyword>
<dbReference type="GO" id="GO:0016192">
    <property type="term" value="P:vesicle-mediated transport"/>
    <property type="evidence" value="ECO:0007669"/>
    <property type="project" value="UniProtKB-ARBA"/>
</dbReference>
<evidence type="ECO:0000313" key="10">
    <source>
        <dbReference type="Proteomes" id="UP001634007"/>
    </source>
</evidence>
<organism evidence="9 10">
    <name type="scientific">Eucalyptus globulus</name>
    <name type="common">Tasmanian blue gum</name>
    <dbReference type="NCBI Taxonomy" id="34317"/>
    <lineage>
        <taxon>Eukaryota</taxon>
        <taxon>Viridiplantae</taxon>
        <taxon>Streptophyta</taxon>
        <taxon>Embryophyta</taxon>
        <taxon>Tracheophyta</taxon>
        <taxon>Spermatophyta</taxon>
        <taxon>Magnoliopsida</taxon>
        <taxon>eudicotyledons</taxon>
        <taxon>Gunneridae</taxon>
        <taxon>Pentapetalae</taxon>
        <taxon>rosids</taxon>
        <taxon>malvids</taxon>
        <taxon>Myrtales</taxon>
        <taxon>Myrtaceae</taxon>
        <taxon>Myrtoideae</taxon>
        <taxon>Eucalypteae</taxon>
        <taxon>Eucalyptus</taxon>
    </lineage>
</organism>
<feature type="compositionally biased region" description="Low complexity" evidence="8">
    <location>
        <begin position="11"/>
        <end position="26"/>
    </location>
</feature>
<sequence length="207" mass="22262">MKPPAVPNYGTATTTTTASPASPASSATSARPAAALFYTSRATTAFPTRRPWREFLDLSSFSLPYSLADAASRVAKNVSHFRLNYAVLTLFVLFLSLLWHPIALIVLTAALFAWYGLYFSVDQPLVVLGRSFDDRVVLAGLSLVTAVALVLTGVGLNVLISLAIGAVVVGLHAVFRNSEDLYVDEEESGLFSVVSNQSLRPTSYTRT</sequence>
<gene>
    <name evidence="9" type="ORF">ACJRO7_032773</name>
</gene>
<evidence type="ECO:0000256" key="2">
    <source>
        <dbReference type="ARBA" id="ARBA00004127"/>
    </source>
</evidence>
<evidence type="ECO:0000256" key="5">
    <source>
        <dbReference type="ARBA" id="ARBA00022989"/>
    </source>
</evidence>
<keyword evidence="10" id="KW-1185">Reference proteome</keyword>
<feature type="transmembrane region" description="Helical" evidence="7">
    <location>
        <begin position="83"/>
        <end position="116"/>
    </location>
</feature>
<evidence type="ECO:0000256" key="7">
    <source>
        <dbReference type="RuleBase" id="RU363107"/>
    </source>
</evidence>
<evidence type="ECO:0000256" key="1">
    <source>
        <dbReference type="ARBA" id="ARBA00002501"/>
    </source>
</evidence>
<keyword evidence="7" id="KW-0813">Transport</keyword>
<comment type="function">
    <text evidence="1 7">May be involved in both secretory and endocytic intracellular trafficking in the endosomal/prevacuolar compartments.</text>
</comment>
<comment type="caution">
    <text evidence="9">The sequence shown here is derived from an EMBL/GenBank/DDBJ whole genome shotgun (WGS) entry which is preliminary data.</text>
</comment>
<dbReference type="InterPro" id="IPR004895">
    <property type="entry name" value="Prenylated_rab_accept_PRA1"/>
</dbReference>
<evidence type="ECO:0000256" key="4">
    <source>
        <dbReference type="ARBA" id="ARBA00022692"/>
    </source>
</evidence>
<evidence type="ECO:0000256" key="3">
    <source>
        <dbReference type="ARBA" id="ARBA00006483"/>
    </source>
</evidence>
<reference evidence="9 10" key="1">
    <citation type="submission" date="2024-11" db="EMBL/GenBank/DDBJ databases">
        <title>Chromosome-level genome assembly of Eucalyptus globulus Labill. provides insights into its genome evolution.</title>
        <authorList>
            <person name="Li X."/>
        </authorList>
    </citation>
    <scope>NUCLEOTIDE SEQUENCE [LARGE SCALE GENOMIC DNA]</scope>
    <source>
        <strain evidence="9">CL2024</strain>
        <tissue evidence="9">Fresh tender leaves</tissue>
    </source>
</reference>
<evidence type="ECO:0000313" key="9">
    <source>
        <dbReference type="EMBL" id="KAL3728075.1"/>
    </source>
</evidence>
<name>A0ABD3JKI7_EUCGL</name>
<proteinExistence type="inferred from homology"/>
<protein>
    <recommendedName>
        <fullName evidence="7">PRA1 family protein</fullName>
    </recommendedName>
</protein>
<comment type="similarity">
    <text evidence="3 7">Belongs to the PRA1 family.</text>
</comment>
<dbReference type="GO" id="GO:0016020">
    <property type="term" value="C:membrane"/>
    <property type="evidence" value="ECO:0007669"/>
    <property type="project" value="UniProtKB-SubCell"/>
</dbReference>
<evidence type="ECO:0000256" key="6">
    <source>
        <dbReference type="ARBA" id="ARBA00023136"/>
    </source>
</evidence>
<keyword evidence="4 7" id="KW-0812">Transmembrane</keyword>
<evidence type="ECO:0000256" key="8">
    <source>
        <dbReference type="SAM" id="MobiDB-lite"/>
    </source>
</evidence>
<accession>A0ABD3JKI7</accession>
<keyword evidence="5 7" id="KW-1133">Transmembrane helix</keyword>
<dbReference type="Pfam" id="PF03208">
    <property type="entry name" value="PRA1"/>
    <property type="match status" value="1"/>
</dbReference>
<dbReference type="PANTHER" id="PTHR19317:SF84">
    <property type="entry name" value="PRA1 FAMILY PROTEIN"/>
    <property type="match status" value="1"/>
</dbReference>